<proteinExistence type="predicted"/>
<evidence type="ECO:0000313" key="1">
    <source>
        <dbReference type="EMBL" id="KAF2761490.1"/>
    </source>
</evidence>
<dbReference type="Proteomes" id="UP000799437">
    <property type="component" value="Unassembled WGS sequence"/>
</dbReference>
<accession>A0A6A6WHE3</accession>
<reference evidence="1" key="1">
    <citation type="journal article" date="2020" name="Stud. Mycol.">
        <title>101 Dothideomycetes genomes: a test case for predicting lifestyles and emergence of pathogens.</title>
        <authorList>
            <person name="Haridas S."/>
            <person name="Albert R."/>
            <person name="Binder M."/>
            <person name="Bloem J."/>
            <person name="Labutti K."/>
            <person name="Salamov A."/>
            <person name="Andreopoulos B."/>
            <person name="Baker S."/>
            <person name="Barry K."/>
            <person name="Bills G."/>
            <person name="Bluhm B."/>
            <person name="Cannon C."/>
            <person name="Castanera R."/>
            <person name="Culley D."/>
            <person name="Daum C."/>
            <person name="Ezra D."/>
            <person name="Gonzalez J."/>
            <person name="Henrissat B."/>
            <person name="Kuo A."/>
            <person name="Liang C."/>
            <person name="Lipzen A."/>
            <person name="Lutzoni F."/>
            <person name="Magnuson J."/>
            <person name="Mondo S."/>
            <person name="Nolan M."/>
            <person name="Ohm R."/>
            <person name="Pangilinan J."/>
            <person name="Park H.-J."/>
            <person name="Ramirez L."/>
            <person name="Alfaro M."/>
            <person name="Sun H."/>
            <person name="Tritt A."/>
            <person name="Yoshinaga Y."/>
            <person name="Zwiers L.-H."/>
            <person name="Turgeon B."/>
            <person name="Goodwin S."/>
            <person name="Spatafora J."/>
            <person name="Crous P."/>
            <person name="Grigoriev I."/>
        </authorList>
    </citation>
    <scope>NUCLEOTIDE SEQUENCE</scope>
    <source>
        <strain evidence="1">CBS 121739</strain>
    </source>
</reference>
<dbReference type="OrthoDB" id="5351220at2759"/>
<dbReference type="EMBL" id="ML996566">
    <property type="protein sequence ID" value="KAF2761490.1"/>
    <property type="molecule type" value="Genomic_DNA"/>
</dbReference>
<sequence length="492" mass="54067">MYTQKQDQPQSDEATLFGMATPPTSLRVGVNFPSSEQSHLTIGDYATVDPSDIIVKEWYLVRTDIVDILKQLPWAVLSVVRGHHYSLEPQFSATTILGKNAVVLVGAPVESHASWQPMAEHIYSLCAHAGLGHVRIMFEPVPYPLTALNQDLFEPPASQLPEEGQVQQTVPMGSSFGPVGERESTASVGGTIKLQDKGKEPEPFLLSVFHPFDSLVSEQERLHGYRRNTAQPIQVRIPSPQDTDIANVWNTNRINTLEGRLKVMDGKFKLLGDEKFQTQAVQLEELIKGHQEDLRKLHDATNRLPGILYYGSGFGRATDWSLSLFEDRILQNKPPSMKKITDSIRNHHVDSIDFKRLGEEFMDAATVSAFARPEIDGLAVMEGRTSGLTLGKVNALESDIIIMKSLKVKKGLSFEVRAILSGKGKPAVQPGDSGAWFVNMKGEWIGSVVGTHSGLRSSIGLVLEAEKIVEDIEAFTGSKVVSPVRSEVPGAV</sequence>
<name>A0A6A6WHE3_9PEZI</name>
<dbReference type="AlphaFoldDB" id="A0A6A6WHE3"/>
<organism evidence="1 2">
    <name type="scientific">Pseudovirgaria hyperparasitica</name>
    <dbReference type="NCBI Taxonomy" id="470096"/>
    <lineage>
        <taxon>Eukaryota</taxon>
        <taxon>Fungi</taxon>
        <taxon>Dikarya</taxon>
        <taxon>Ascomycota</taxon>
        <taxon>Pezizomycotina</taxon>
        <taxon>Dothideomycetes</taxon>
        <taxon>Dothideomycetes incertae sedis</taxon>
        <taxon>Acrospermales</taxon>
        <taxon>Acrospermaceae</taxon>
        <taxon>Pseudovirgaria</taxon>
    </lineage>
</organism>
<keyword evidence="2" id="KW-1185">Reference proteome</keyword>
<dbReference type="RefSeq" id="XP_033603941.1">
    <property type="nucleotide sequence ID" value="XM_033739533.1"/>
</dbReference>
<gene>
    <name evidence="1" type="ORF">EJ05DRAFT_173497</name>
</gene>
<evidence type="ECO:0000313" key="2">
    <source>
        <dbReference type="Proteomes" id="UP000799437"/>
    </source>
</evidence>
<dbReference type="GeneID" id="54480587"/>
<protein>
    <submittedName>
        <fullName evidence="1">Uncharacterized protein</fullName>
    </submittedName>
</protein>